<keyword evidence="7" id="KW-1185">Reference proteome</keyword>
<dbReference type="Pfam" id="PF00690">
    <property type="entry name" value="Cation_ATPase_N"/>
    <property type="match status" value="1"/>
</dbReference>
<dbReference type="Pfam" id="PF13246">
    <property type="entry name" value="Cation_ATPase"/>
    <property type="match status" value="1"/>
</dbReference>
<dbReference type="InterPro" id="IPR008250">
    <property type="entry name" value="ATPase_P-typ_transduc_dom_A_sf"/>
</dbReference>
<feature type="compositionally biased region" description="Basic and acidic residues" evidence="3">
    <location>
        <begin position="109"/>
        <end position="121"/>
    </location>
</feature>
<dbReference type="GeneID" id="14916997"/>
<evidence type="ECO:0000313" key="6">
    <source>
        <dbReference type="EMBL" id="ELR16328.1"/>
    </source>
</evidence>
<accession>L8GUL8</accession>
<feature type="domain" description="P-type ATPase A" evidence="4">
    <location>
        <begin position="305"/>
        <end position="413"/>
    </location>
</feature>
<feature type="compositionally biased region" description="Basic and acidic residues" evidence="3">
    <location>
        <begin position="38"/>
        <end position="67"/>
    </location>
</feature>
<dbReference type="GO" id="GO:0005391">
    <property type="term" value="F:P-type sodium:potassium-exchanging transporter activity"/>
    <property type="evidence" value="ECO:0007669"/>
    <property type="project" value="TreeGrafter"/>
</dbReference>
<dbReference type="STRING" id="1257118.L8GUL8"/>
<organism evidence="6 7">
    <name type="scientific">Acanthamoeba castellanii (strain ATCC 30010 / Neff)</name>
    <dbReference type="NCBI Taxonomy" id="1257118"/>
    <lineage>
        <taxon>Eukaryota</taxon>
        <taxon>Amoebozoa</taxon>
        <taxon>Discosea</taxon>
        <taxon>Longamoebia</taxon>
        <taxon>Centramoebida</taxon>
        <taxon>Acanthamoebidae</taxon>
        <taxon>Acanthamoeba</taxon>
    </lineage>
</organism>
<evidence type="ECO:0000256" key="1">
    <source>
        <dbReference type="ARBA" id="ARBA00004651"/>
    </source>
</evidence>
<feature type="compositionally biased region" description="Acidic residues" evidence="3">
    <location>
        <begin position="16"/>
        <end position="35"/>
    </location>
</feature>
<dbReference type="InterPro" id="IPR004014">
    <property type="entry name" value="ATPase_P-typ_cation-transptr_N"/>
</dbReference>
<feature type="region of interest" description="Disordered" evidence="3">
    <location>
        <begin position="1"/>
        <end position="227"/>
    </location>
</feature>
<dbReference type="RefSeq" id="XP_004338341.1">
    <property type="nucleotide sequence ID" value="XM_004338293.1"/>
</dbReference>
<gene>
    <name evidence="6" type="ORF">ACA1_203720</name>
</gene>
<protein>
    <submittedName>
        <fullName evidence="6">E1E2 ATPase subfamily protein</fullName>
    </submittedName>
</protein>
<dbReference type="PANTHER" id="PTHR43294:SF21">
    <property type="entry name" value="CATION TRANSPORTING ATPASE"/>
    <property type="match status" value="1"/>
</dbReference>
<dbReference type="Pfam" id="PF00122">
    <property type="entry name" value="E1-E2_ATPase"/>
    <property type="match status" value="1"/>
</dbReference>
<dbReference type="GO" id="GO:1902600">
    <property type="term" value="P:proton transmembrane transport"/>
    <property type="evidence" value="ECO:0007669"/>
    <property type="project" value="TreeGrafter"/>
</dbReference>
<dbReference type="PANTHER" id="PTHR43294">
    <property type="entry name" value="SODIUM/POTASSIUM-TRANSPORTING ATPASE SUBUNIT ALPHA"/>
    <property type="match status" value="1"/>
</dbReference>
<dbReference type="GO" id="GO:1990573">
    <property type="term" value="P:potassium ion import across plasma membrane"/>
    <property type="evidence" value="ECO:0007669"/>
    <property type="project" value="TreeGrafter"/>
</dbReference>
<feature type="compositionally biased region" description="Acidic residues" evidence="3">
    <location>
        <begin position="211"/>
        <end position="220"/>
    </location>
</feature>
<evidence type="ECO:0000313" key="7">
    <source>
        <dbReference type="Proteomes" id="UP000011083"/>
    </source>
</evidence>
<feature type="compositionally biased region" description="Basic and acidic residues" evidence="3">
    <location>
        <begin position="198"/>
        <end position="210"/>
    </location>
</feature>
<dbReference type="InterPro" id="IPR023299">
    <property type="entry name" value="ATPase_P-typ_cyto_dom_N"/>
</dbReference>
<dbReference type="GO" id="GO:0036376">
    <property type="term" value="P:sodium ion export across plasma membrane"/>
    <property type="evidence" value="ECO:0007669"/>
    <property type="project" value="TreeGrafter"/>
</dbReference>
<dbReference type="InterPro" id="IPR059000">
    <property type="entry name" value="ATPase_P-type_domA"/>
</dbReference>
<dbReference type="AlphaFoldDB" id="L8GUL8"/>
<dbReference type="EMBL" id="KB008001">
    <property type="protein sequence ID" value="ELR16328.1"/>
    <property type="molecule type" value="Genomic_DNA"/>
</dbReference>
<dbReference type="GO" id="GO:0005886">
    <property type="term" value="C:plasma membrane"/>
    <property type="evidence" value="ECO:0007669"/>
    <property type="project" value="UniProtKB-SubCell"/>
</dbReference>
<dbReference type="VEuPathDB" id="AmoebaDB:ACA1_203720"/>
<evidence type="ECO:0000256" key="3">
    <source>
        <dbReference type="SAM" id="MobiDB-lite"/>
    </source>
</evidence>
<sequence length="876" mass="96293">MEPSTPPPVSPKGDEESVDENMHEEDDDPEDDMGDPLDSARGRERERERQREKEKAKEEESRREKEKRNKCRKKSSQKSIEELERQSVKSPRASADDHNTTPRSSRREKRSDKTSGADDKKGKKGSNKGSNKEDTHTNGSDDKPKRKKGSFFQRRNDDTTTQAKLSASQTQSLRTGGGGADVLDVDDGSRRNTIAGYRPDDKKARDRNGGDDEDEDDSSDNDGGIGRGLQRRYALQDIFVPNHSQIAITSLSNDYHILSVEAIEARFRTSIQQGLSTMDAEQKLGRNGPNHPTVKSPTLDIDEFATKKVLVRRDGYRKAIESRELVVGDVVTLETGPVFADMRVVGINTVDLLVDNSMITGDPEPIPRQVDMTTENYLASENLIFYGTSIVDGEGTGIVVRTGDGTLLARMIKDNESAKLRKEGGPKAKKPIMKQLAKNGLLFKEPNAASRLGRVTTLVVDAAGVLTENKSSVSYIMIDKEIREATSTLPEGEPTFNALLRACVLGCNAFFQVPDGVNKTKLNIDHLDVEEWDNTSGALLRFYEKNPTLGMKRRDDAFCSEIMRNAWEKVADDLNDCHVSVHRWAKGPHVGGEDETKAGFLAVLTGPLEVVLQHCSTHMLLGQSKKLDNTSKKEIREQAMILQGYGEVVVAFAQLPLNSRDYPHDFEFDFYTPNFPLKELCFLGLVSMGSRVYKTIPSAIERCKLANIRIIMVSQDSAPAVKVMARKMGLITKETPEDIAKKEGVMVDELNPEKLEQAKAIVLDGSQMALMMEEGLSHIMRTHDEVVISGTDASQKLKIVRAAQMMRKSEVVVATGAQLADCAGLAVADVGIAAPGSVEGVQQAADAIMTGGALDSILDAVEFVRKKGEGGGCTLQ</sequence>
<dbReference type="GO" id="GO:0030007">
    <property type="term" value="P:intracellular potassium ion homeostasis"/>
    <property type="evidence" value="ECO:0007669"/>
    <property type="project" value="TreeGrafter"/>
</dbReference>
<reference evidence="6 7" key="1">
    <citation type="journal article" date="2013" name="Genome Biol.">
        <title>Genome of Acanthamoeba castellanii highlights extensive lateral gene transfer and early evolution of tyrosine kinase signaling.</title>
        <authorList>
            <person name="Clarke M."/>
            <person name="Lohan A.J."/>
            <person name="Liu B."/>
            <person name="Lagkouvardos I."/>
            <person name="Roy S."/>
            <person name="Zafar N."/>
            <person name="Bertelli C."/>
            <person name="Schilde C."/>
            <person name="Kianianmomeni A."/>
            <person name="Burglin T.R."/>
            <person name="Frech C."/>
            <person name="Turcotte B."/>
            <person name="Kopec K.O."/>
            <person name="Synnott J.M."/>
            <person name="Choo C."/>
            <person name="Paponov I."/>
            <person name="Finkler A."/>
            <person name="Soon Heng Tan C."/>
            <person name="Hutchins A.P."/>
            <person name="Weinmeier T."/>
            <person name="Rattei T."/>
            <person name="Chu J.S."/>
            <person name="Gimenez G."/>
            <person name="Irimia M."/>
            <person name="Rigden D.J."/>
            <person name="Fitzpatrick D.A."/>
            <person name="Lorenzo-Morales J."/>
            <person name="Bateman A."/>
            <person name="Chiu C.H."/>
            <person name="Tang P."/>
            <person name="Hegemann P."/>
            <person name="Fromm H."/>
            <person name="Raoult D."/>
            <person name="Greub G."/>
            <person name="Miranda-Saavedra D."/>
            <person name="Chen N."/>
            <person name="Nash P."/>
            <person name="Ginger M.L."/>
            <person name="Horn M."/>
            <person name="Schaap P."/>
            <person name="Caler L."/>
            <person name="Loftus B."/>
        </authorList>
    </citation>
    <scope>NUCLEOTIDE SEQUENCE [LARGE SCALE GENOMIC DNA]</scope>
    <source>
        <strain evidence="6 7">Neff</strain>
    </source>
</reference>
<evidence type="ECO:0000256" key="2">
    <source>
        <dbReference type="ARBA" id="ARBA00022475"/>
    </source>
</evidence>
<dbReference type="GO" id="GO:0006883">
    <property type="term" value="P:intracellular sodium ion homeostasis"/>
    <property type="evidence" value="ECO:0007669"/>
    <property type="project" value="TreeGrafter"/>
</dbReference>
<dbReference type="SUPFAM" id="SSF56784">
    <property type="entry name" value="HAD-like"/>
    <property type="match status" value="1"/>
</dbReference>
<proteinExistence type="predicted"/>
<feature type="compositionally biased region" description="Basic and acidic residues" evidence="3">
    <location>
        <begin position="130"/>
        <end position="144"/>
    </location>
</feature>
<dbReference type="OrthoDB" id="3352408at2759"/>
<dbReference type="OMA" id="ECSAHIV"/>
<feature type="domain" description="Cation-transporting P-type ATPase N-terminal" evidence="5">
    <location>
        <begin position="255"/>
        <end position="297"/>
    </location>
</feature>
<dbReference type="KEGG" id="acan:ACA1_203720"/>
<dbReference type="GO" id="GO:0000166">
    <property type="term" value="F:nucleotide binding"/>
    <property type="evidence" value="ECO:0007669"/>
    <property type="project" value="InterPro"/>
</dbReference>
<evidence type="ECO:0000259" key="4">
    <source>
        <dbReference type="Pfam" id="PF00122"/>
    </source>
</evidence>
<dbReference type="InterPro" id="IPR050510">
    <property type="entry name" value="Cation_transp_ATPase_P-type"/>
</dbReference>
<feature type="compositionally biased region" description="Pro residues" evidence="3">
    <location>
        <begin position="1"/>
        <end position="10"/>
    </location>
</feature>
<dbReference type="InterPro" id="IPR023214">
    <property type="entry name" value="HAD_sf"/>
</dbReference>
<feature type="compositionally biased region" description="Polar residues" evidence="3">
    <location>
        <begin position="159"/>
        <end position="174"/>
    </location>
</feature>
<keyword evidence="2" id="KW-0472">Membrane</keyword>
<dbReference type="Gene3D" id="3.40.50.1000">
    <property type="entry name" value="HAD superfamily/HAD-like"/>
    <property type="match status" value="1"/>
</dbReference>
<dbReference type="Gene3D" id="1.20.1110.10">
    <property type="entry name" value="Calcium-transporting ATPase, transmembrane domain"/>
    <property type="match status" value="1"/>
</dbReference>
<comment type="subcellular location">
    <subcellularLocation>
        <location evidence="1">Cell membrane</location>
        <topology evidence="1">Multi-pass membrane protein</topology>
    </subcellularLocation>
</comment>
<dbReference type="Gene3D" id="2.70.150.10">
    <property type="entry name" value="Calcium-transporting ATPase, cytoplasmic transduction domain A"/>
    <property type="match status" value="1"/>
</dbReference>
<dbReference type="SUPFAM" id="SSF81660">
    <property type="entry name" value="Metal cation-transporting ATPase, ATP-binding domain N"/>
    <property type="match status" value="1"/>
</dbReference>
<dbReference type="SUPFAM" id="SSF81653">
    <property type="entry name" value="Calcium ATPase, transduction domain A"/>
    <property type="match status" value="1"/>
</dbReference>
<keyword evidence="2" id="KW-1003">Cell membrane</keyword>
<dbReference type="InterPro" id="IPR036412">
    <property type="entry name" value="HAD-like_sf"/>
</dbReference>
<dbReference type="Proteomes" id="UP000011083">
    <property type="component" value="Unassembled WGS sequence"/>
</dbReference>
<dbReference type="Gene3D" id="3.40.1110.10">
    <property type="entry name" value="Calcium-transporting ATPase, cytoplasmic domain N"/>
    <property type="match status" value="1"/>
</dbReference>
<name>L8GUL8_ACACF</name>
<dbReference type="PRINTS" id="PR00119">
    <property type="entry name" value="CATATPASE"/>
</dbReference>
<evidence type="ECO:0000259" key="5">
    <source>
        <dbReference type="Pfam" id="PF00690"/>
    </source>
</evidence>